<evidence type="ECO:0000313" key="2">
    <source>
        <dbReference type="EMBL" id="NWF08631.1"/>
    </source>
</evidence>
<dbReference type="Proteomes" id="UP000561369">
    <property type="component" value="Unassembled WGS sequence"/>
</dbReference>
<feature type="domain" description="Helix-turn-helix" evidence="1">
    <location>
        <begin position="84"/>
        <end position="132"/>
    </location>
</feature>
<protein>
    <submittedName>
        <fullName evidence="3">DNA binding domain-containing protein, excisionase family</fullName>
    </submittedName>
    <submittedName>
        <fullName evidence="2">Helix-turn-helix domain-containing protein</fullName>
    </submittedName>
</protein>
<evidence type="ECO:0000259" key="1">
    <source>
        <dbReference type="Pfam" id="PF12728"/>
    </source>
</evidence>
<gene>
    <name evidence="2" type="ORF">HX810_13285</name>
    <name evidence="3" type="ORF">SAMN05216247_116120</name>
</gene>
<dbReference type="NCBIfam" id="TIGR01764">
    <property type="entry name" value="excise"/>
    <property type="match status" value="1"/>
</dbReference>
<dbReference type="Proteomes" id="UP000182902">
    <property type="component" value="Unassembled WGS sequence"/>
</dbReference>
<proteinExistence type="predicted"/>
<dbReference type="GO" id="GO:0003677">
    <property type="term" value="F:DNA binding"/>
    <property type="evidence" value="ECO:0007669"/>
    <property type="project" value="InterPro"/>
</dbReference>
<dbReference type="EMBL" id="FNOX01000016">
    <property type="protein sequence ID" value="SDZ65489.1"/>
    <property type="molecule type" value="Genomic_DNA"/>
</dbReference>
<reference evidence="3 4" key="1">
    <citation type="submission" date="2016-10" db="EMBL/GenBank/DDBJ databases">
        <authorList>
            <person name="de Groot N.N."/>
        </authorList>
    </citation>
    <scope>NUCLEOTIDE SEQUENCE [LARGE SCALE GENOMIC DNA]</scope>
    <source>
        <strain evidence="3 4">ICMP 14252</strain>
    </source>
</reference>
<evidence type="ECO:0000313" key="3">
    <source>
        <dbReference type="EMBL" id="SDZ65489.1"/>
    </source>
</evidence>
<dbReference type="InterPro" id="IPR009061">
    <property type="entry name" value="DNA-bd_dom_put_sf"/>
</dbReference>
<dbReference type="InterPro" id="IPR041657">
    <property type="entry name" value="HTH_17"/>
</dbReference>
<dbReference type="InterPro" id="IPR010093">
    <property type="entry name" value="SinI_DNA-bd"/>
</dbReference>
<organism evidence="3 4">
    <name type="scientific">Pseudomonas salomonii</name>
    <dbReference type="NCBI Taxonomy" id="191391"/>
    <lineage>
        <taxon>Bacteria</taxon>
        <taxon>Pseudomonadati</taxon>
        <taxon>Pseudomonadota</taxon>
        <taxon>Gammaproteobacteria</taxon>
        <taxon>Pseudomonadales</taxon>
        <taxon>Pseudomonadaceae</taxon>
        <taxon>Pseudomonas</taxon>
    </lineage>
</organism>
<name>A0A1H3UUL0_9PSED</name>
<evidence type="ECO:0000313" key="4">
    <source>
        <dbReference type="Proteomes" id="UP000182902"/>
    </source>
</evidence>
<dbReference type="RefSeq" id="WP_065930566.1">
    <property type="nucleotide sequence ID" value="NZ_FNOX01000016.1"/>
</dbReference>
<sequence>MITNQLPKTILPLEKEVEAAVQGQRELASLLSTKFETQRIDIFDKEDKPHTLVLPTSALRLLVDILGELAIGNAVKVVPVHAELTSQEAADLLNVSRPHLVKMLEEGAIPFTKTGRHRRIRFSDLMAFKQRRDEESQEAMEALAQQAQSLGMGYDG</sequence>
<evidence type="ECO:0000313" key="5">
    <source>
        <dbReference type="Proteomes" id="UP000561369"/>
    </source>
</evidence>
<dbReference type="AlphaFoldDB" id="A0A1H3UUL0"/>
<dbReference type="Pfam" id="PF12728">
    <property type="entry name" value="HTH_17"/>
    <property type="match status" value="1"/>
</dbReference>
<dbReference type="EMBL" id="JACAQV010000011">
    <property type="protein sequence ID" value="NWF08631.1"/>
    <property type="molecule type" value="Genomic_DNA"/>
</dbReference>
<reference evidence="2 5" key="2">
    <citation type="submission" date="2020-04" db="EMBL/GenBank/DDBJ databases">
        <title>Molecular characterization of pseudomonads from Agaricus bisporus reveal novel blotch 2 pathogens in Western Europe.</title>
        <authorList>
            <person name="Taparia T."/>
            <person name="Krijger M."/>
            <person name="Haynes E."/>
            <person name="Elpinstone J.G."/>
            <person name="Noble R."/>
            <person name="Van Der Wolf J."/>
        </authorList>
    </citation>
    <scope>NUCLEOTIDE SEQUENCE [LARGE SCALE GENOMIC DNA]</scope>
    <source>
        <strain evidence="2 5">IPO3765</strain>
    </source>
</reference>
<accession>A0A1H3UUL0</accession>
<dbReference type="SUPFAM" id="SSF46955">
    <property type="entry name" value="Putative DNA-binding domain"/>
    <property type="match status" value="1"/>
</dbReference>